<dbReference type="InterPro" id="IPR045851">
    <property type="entry name" value="AMP-bd_C_sf"/>
</dbReference>
<dbReference type="InterPro" id="IPR000873">
    <property type="entry name" value="AMP-dep_synth/lig_dom"/>
</dbReference>
<dbReference type="PANTHER" id="PTHR45527">
    <property type="entry name" value="NONRIBOSOMAL PEPTIDE SYNTHETASE"/>
    <property type="match status" value="1"/>
</dbReference>
<dbReference type="InterPro" id="IPR001031">
    <property type="entry name" value="Thioesterase"/>
</dbReference>
<dbReference type="Gene3D" id="2.30.38.10">
    <property type="entry name" value="Luciferase, Domain 3"/>
    <property type="match status" value="1"/>
</dbReference>
<dbReference type="Pfam" id="PF00975">
    <property type="entry name" value="Thioesterase"/>
    <property type="match status" value="1"/>
</dbReference>
<dbReference type="CDD" id="cd19540">
    <property type="entry name" value="LCL_NRPS-like"/>
    <property type="match status" value="1"/>
</dbReference>
<dbReference type="InterPro" id="IPR010071">
    <property type="entry name" value="AA_adenyl_dom"/>
</dbReference>
<accession>A0A498QW42</accession>
<keyword evidence="4" id="KW-0597">Phosphoprotein</keyword>
<feature type="domain" description="Carrier" evidence="5">
    <location>
        <begin position="1006"/>
        <end position="1081"/>
    </location>
</feature>
<gene>
    <name evidence="6" type="primary">dhbF_2</name>
    <name evidence="6" type="ORF">LAUMK142_03275</name>
</gene>
<dbReference type="Pfam" id="PF00550">
    <property type="entry name" value="PP-binding"/>
    <property type="match status" value="1"/>
</dbReference>
<evidence type="ECO:0000256" key="4">
    <source>
        <dbReference type="ARBA" id="ARBA00022553"/>
    </source>
</evidence>
<dbReference type="InterPro" id="IPR009081">
    <property type="entry name" value="PP-bd_ACP"/>
</dbReference>
<dbReference type="Gene3D" id="3.30.559.10">
    <property type="entry name" value="Chloramphenicol acetyltransferase-like domain"/>
    <property type="match status" value="1"/>
</dbReference>
<keyword evidence="3" id="KW-0596">Phosphopantetheine</keyword>
<dbReference type="GO" id="GO:0044550">
    <property type="term" value="P:secondary metabolite biosynthetic process"/>
    <property type="evidence" value="ECO:0007669"/>
    <property type="project" value="UniProtKB-ARBA"/>
</dbReference>
<name>A0A498QW42_9MYCO</name>
<proteinExistence type="inferred from homology"/>
<dbReference type="PROSITE" id="PS00012">
    <property type="entry name" value="PHOSPHOPANTETHEINE"/>
    <property type="match status" value="1"/>
</dbReference>
<dbReference type="InterPro" id="IPR025110">
    <property type="entry name" value="AMP-bd_C"/>
</dbReference>
<dbReference type="SUPFAM" id="SSF56801">
    <property type="entry name" value="Acetyl-CoA synthetase-like"/>
    <property type="match status" value="1"/>
</dbReference>
<dbReference type="FunFam" id="3.30.300.30:FF:000010">
    <property type="entry name" value="Enterobactin synthetase component F"/>
    <property type="match status" value="1"/>
</dbReference>
<organism evidence="6 7">
    <name type="scientific">Mycobacterium pseudokansasii</name>
    <dbReference type="NCBI Taxonomy" id="2341080"/>
    <lineage>
        <taxon>Bacteria</taxon>
        <taxon>Bacillati</taxon>
        <taxon>Actinomycetota</taxon>
        <taxon>Actinomycetes</taxon>
        <taxon>Mycobacteriales</taxon>
        <taxon>Mycobacteriaceae</taxon>
        <taxon>Mycobacterium</taxon>
    </lineage>
</organism>
<dbReference type="SUPFAM" id="SSF52777">
    <property type="entry name" value="CoA-dependent acyltransferases"/>
    <property type="match status" value="2"/>
</dbReference>
<dbReference type="Gene3D" id="3.40.50.980">
    <property type="match status" value="2"/>
</dbReference>
<dbReference type="GO" id="GO:0008610">
    <property type="term" value="P:lipid biosynthetic process"/>
    <property type="evidence" value="ECO:0007669"/>
    <property type="project" value="UniProtKB-ARBA"/>
</dbReference>
<dbReference type="Gene3D" id="3.40.50.1820">
    <property type="entry name" value="alpha/beta hydrolase"/>
    <property type="match status" value="1"/>
</dbReference>
<evidence type="ECO:0000313" key="6">
    <source>
        <dbReference type="EMBL" id="VBA51835.1"/>
    </source>
</evidence>
<dbReference type="GO" id="GO:0031177">
    <property type="term" value="F:phosphopantetheine binding"/>
    <property type="evidence" value="ECO:0007669"/>
    <property type="project" value="InterPro"/>
</dbReference>
<dbReference type="InterPro" id="IPR020806">
    <property type="entry name" value="PKS_PP-bd"/>
</dbReference>
<dbReference type="InterPro" id="IPR029058">
    <property type="entry name" value="AB_hydrolase_fold"/>
</dbReference>
<keyword evidence="7" id="KW-1185">Reference proteome</keyword>
<evidence type="ECO:0000313" key="7">
    <source>
        <dbReference type="Proteomes" id="UP000268285"/>
    </source>
</evidence>
<dbReference type="PROSITE" id="PS50075">
    <property type="entry name" value="CARRIER"/>
    <property type="match status" value="1"/>
</dbReference>
<dbReference type="FunFam" id="3.40.50.12780:FF:000012">
    <property type="entry name" value="Non-ribosomal peptide synthetase"/>
    <property type="match status" value="1"/>
</dbReference>
<comment type="cofactor">
    <cofactor evidence="1">
        <name>pantetheine 4'-phosphate</name>
        <dbReference type="ChEBI" id="CHEBI:47942"/>
    </cofactor>
</comment>
<dbReference type="Pfam" id="PF00501">
    <property type="entry name" value="AMP-binding"/>
    <property type="match status" value="1"/>
</dbReference>
<dbReference type="InterPro" id="IPR001242">
    <property type="entry name" value="Condensation_dom"/>
</dbReference>
<protein>
    <submittedName>
        <fullName evidence="6">Dimodular nonribosomal peptide synthase</fullName>
    </submittedName>
</protein>
<comment type="similarity">
    <text evidence="2">Belongs to the ATP-dependent AMP-binding enzyme family.</text>
</comment>
<dbReference type="SMART" id="SM00823">
    <property type="entry name" value="PKS_PP"/>
    <property type="match status" value="1"/>
</dbReference>
<dbReference type="Gene3D" id="3.30.559.30">
    <property type="entry name" value="Nonribosomal peptide synthetase, condensation domain"/>
    <property type="match status" value="1"/>
</dbReference>
<dbReference type="Pfam" id="PF00668">
    <property type="entry name" value="Condensation"/>
    <property type="match status" value="1"/>
</dbReference>
<evidence type="ECO:0000256" key="2">
    <source>
        <dbReference type="ARBA" id="ARBA00006432"/>
    </source>
</evidence>
<dbReference type="InterPro" id="IPR036736">
    <property type="entry name" value="ACP-like_sf"/>
</dbReference>
<dbReference type="SUPFAM" id="SSF53474">
    <property type="entry name" value="alpha/beta-Hydrolases"/>
    <property type="match status" value="1"/>
</dbReference>
<dbReference type="Gene3D" id="3.30.300.30">
    <property type="match status" value="1"/>
</dbReference>
<dbReference type="SUPFAM" id="SSF47336">
    <property type="entry name" value="ACP-like"/>
    <property type="match status" value="1"/>
</dbReference>
<dbReference type="GO" id="GO:0043041">
    <property type="term" value="P:amino acid activation for nonribosomal peptide biosynthetic process"/>
    <property type="evidence" value="ECO:0007669"/>
    <property type="project" value="TreeGrafter"/>
</dbReference>
<evidence type="ECO:0000256" key="3">
    <source>
        <dbReference type="ARBA" id="ARBA00022450"/>
    </source>
</evidence>
<dbReference type="Pfam" id="PF13193">
    <property type="entry name" value="AMP-binding_C"/>
    <property type="match status" value="1"/>
</dbReference>
<dbReference type="InterPro" id="IPR023213">
    <property type="entry name" value="CAT-like_dom_sf"/>
</dbReference>
<dbReference type="FunFam" id="2.30.38.10:FF:000001">
    <property type="entry name" value="Non-ribosomal peptide synthetase PvdI"/>
    <property type="match status" value="1"/>
</dbReference>
<dbReference type="GO" id="GO:0005737">
    <property type="term" value="C:cytoplasm"/>
    <property type="evidence" value="ECO:0007669"/>
    <property type="project" value="TreeGrafter"/>
</dbReference>
<evidence type="ECO:0000256" key="1">
    <source>
        <dbReference type="ARBA" id="ARBA00001957"/>
    </source>
</evidence>
<dbReference type="PANTHER" id="PTHR45527:SF1">
    <property type="entry name" value="FATTY ACID SYNTHASE"/>
    <property type="match status" value="1"/>
</dbReference>
<dbReference type="FunFam" id="1.10.1200.10:FF:000005">
    <property type="entry name" value="Nonribosomal peptide synthetase 1"/>
    <property type="match status" value="1"/>
</dbReference>
<dbReference type="InterPro" id="IPR020845">
    <property type="entry name" value="AMP-binding_CS"/>
</dbReference>
<dbReference type="PROSITE" id="PS00455">
    <property type="entry name" value="AMP_BINDING"/>
    <property type="match status" value="1"/>
</dbReference>
<dbReference type="FunFam" id="3.40.50.980:FF:000001">
    <property type="entry name" value="Non-ribosomal peptide synthetase"/>
    <property type="match status" value="1"/>
</dbReference>
<reference evidence="6 7" key="1">
    <citation type="submission" date="2018-09" db="EMBL/GenBank/DDBJ databases">
        <authorList>
            <person name="Tagini F."/>
        </authorList>
    </citation>
    <scope>NUCLEOTIDE SEQUENCE [LARGE SCALE GENOMIC DNA]</scope>
    <source>
        <strain evidence="6 7">MK142</strain>
    </source>
</reference>
<dbReference type="NCBIfam" id="TIGR01733">
    <property type="entry name" value="AA-adenyl-dom"/>
    <property type="match status" value="1"/>
</dbReference>
<dbReference type="InterPro" id="IPR006162">
    <property type="entry name" value="Ppantetheine_attach_site"/>
</dbReference>
<dbReference type="EMBL" id="UPHU01000001">
    <property type="protein sequence ID" value="VBA51835.1"/>
    <property type="molecule type" value="Genomic_DNA"/>
</dbReference>
<sequence length="1348" mass="144338">MALNRSRVICTLVAAPLVPGLVIRMGTAADGVQPLVAATRPKPVPLSYAQRRLWFIDQLEGPSPIYNMAVGLRLCGPLDTEALRAAVTDVAGRHQSLRTVFPVTDGIPEQRVIDATAADAGWQVTDATTWSAARQQQAIAALVGYRFHLGSQIPLRTELFSVGTEEHVLVIVMHHIAADRWSLRPLLRDLATAYAARRAGGVPGWDELALHYADYSLWQRAQLGDPNDPASTISAGLAYWQQTLAGLPERLELATDRPYPQVAGHEGASIGVGWPVALHRRVSWLAREHRATSFMVIAAGAVALLAGLTGSTDIAVGIPIAGRTDAALEEMVGLFVNTVVLRVSLAGDPNLTELITRVRETSLDAYDHQEVPFEVVVERLNPTRSLTHHPLIQVMLAWQSPAPVDELMLPGLHVSSVPADTHAAHLDLTLTFGDRFAPSGAHAGVDGEITYRTDVFDAASMERLRDRLGRLLTAMTDDPSAPLSSIDVLDAGEHAHLDEIGNRAALTKTVAPESIPALFGAQVARTPQAVALIGVDRTLSYAQLERAANRLAHALIDAGVGPGAVVALLLARSIPATVAILAVLKTGAAYLPVDTQHPSARIGFMLNDATPKAAITTTDLAPLLVAAGAAPDLVVIDVDDPRIDTYPGSAPPTPGADHIAYIMYTSGTTGTPKGVAITHRNVTQLFDVLPPFTATAGKAGAQCHSYSFDFSVWEMWGALLHGGRLVVVPDAVARSAPDLHALLVREHVDVLTQTPSAIGMLTRRGLESAAVVLLGEVCPVELVDRWAPGRMMINTYGPTEATVWVSTSAPLVADAAPPPIGSPVPGAALFVLDGWLRPVPVGVVGELYVAGAGVGCGYWRRPALTAARFVACPYGVGQRMYRTGDLVRWRADGQLDYLGRADEQVKIRGYRIELGEVSTALSEAAGGRQAVVIAREDRPGDRRLVGYVAGEVQADQLRARLAERLPDYMVPAAVVSVAALPLTVNGKLDKRALPAPDYTDTTRYRAPSTAVEGTLAGIYAQVLGLPRVGIDESFFDLGGNSLLAMRVVAGVRRSLNVDLTVRSLFDTPSVASLSQQLRQPTRSPEVTPVEVLRHGVGVPLFCIHTAVGLSWPYHALGAYLDCPIVGIQQVPDDGPGPESIRGMAQAYADTVQSLYPGGPYHLLGWSFGGLVVHELAVELRRRGCVVARLIVLDATPRADEVTDDITAAVREGEILKYVLRANGIELPADDREPFTYQQAEELIQERQHAYFGLPSAQLLQILVTNSIANERHRSRHRPTVFDGDLVIFAATGSGNGSTLLEDWRPYVGGHIVEYAVDSTHNEMLNAESLQLFGAQLKAALVDGRVLGR</sequence>
<dbReference type="GO" id="GO:0003824">
    <property type="term" value="F:catalytic activity"/>
    <property type="evidence" value="ECO:0007669"/>
    <property type="project" value="InterPro"/>
</dbReference>
<dbReference type="UniPathway" id="UPA00011"/>
<evidence type="ECO:0000259" key="5">
    <source>
        <dbReference type="PROSITE" id="PS50075"/>
    </source>
</evidence>
<dbReference type="Proteomes" id="UP000268285">
    <property type="component" value="Unassembled WGS sequence"/>
</dbReference>